<organism evidence="3 4">
    <name type="scientific">Kingdonia uniflora</name>
    <dbReference type="NCBI Taxonomy" id="39325"/>
    <lineage>
        <taxon>Eukaryota</taxon>
        <taxon>Viridiplantae</taxon>
        <taxon>Streptophyta</taxon>
        <taxon>Embryophyta</taxon>
        <taxon>Tracheophyta</taxon>
        <taxon>Spermatophyta</taxon>
        <taxon>Magnoliopsida</taxon>
        <taxon>Ranunculales</taxon>
        <taxon>Circaeasteraceae</taxon>
        <taxon>Kingdonia</taxon>
    </lineage>
</organism>
<evidence type="ECO:0000256" key="1">
    <source>
        <dbReference type="SAM" id="MobiDB-lite"/>
    </source>
</evidence>
<dbReference type="PANTHER" id="PTHR35322">
    <property type="entry name" value="PROTEIN CPR-5"/>
    <property type="match status" value="1"/>
</dbReference>
<feature type="transmembrane region" description="Helical" evidence="2">
    <location>
        <begin position="484"/>
        <end position="504"/>
    </location>
</feature>
<feature type="transmembrane region" description="Helical" evidence="2">
    <location>
        <begin position="438"/>
        <end position="461"/>
    </location>
</feature>
<feature type="transmembrane region" description="Helical" evidence="2">
    <location>
        <begin position="376"/>
        <end position="395"/>
    </location>
</feature>
<accession>A0A7J7P8J2</accession>
<feature type="transmembrane region" description="Helical" evidence="2">
    <location>
        <begin position="407"/>
        <end position="426"/>
    </location>
</feature>
<dbReference type="Proteomes" id="UP000541444">
    <property type="component" value="Unassembled WGS sequence"/>
</dbReference>
<keyword evidence="2" id="KW-1133">Transmembrane helix</keyword>
<proteinExistence type="predicted"/>
<dbReference type="EMBL" id="JACGCM010000155">
    <property type="protein sequence ID" value="KAF6175660.1"/>
    <property type="molecule type" value="Genomic_DNA"/>
</dbReference>
<keyword evidence="2" id="KW-0812">Transmembrane</keyword>
<gene>
    <name evidence="3" type="ORF">GIB67_022662</name>
</gene>
<dbReference type="AlphaFoldDB" id="A0A7J7P8J2"/>
<sequence>MASPSFSKEGEEISTLDSSSTNSNPTVEFLQSNPNNGGRKMRKRVAKSVSGYSTSTSSSTSQWRSLRRRRVLPRVMANGGNYQHGQKELDALALPLGMSIAVVVAQVIDKKNASDESIPADHLSLVFGDRFDCFVKNFEKSFGSTLSTLRLINGTSLDKEDSSLRHSRMKSKVTPTICRGKEALSIVEEIEEFFRPNSINGELALQGRVDQRLACSSLSSLGPVSFRKCTQNTFEKSVMEQARSNDLKTFEIGLMMKQMQMKESKLALNSDLNRLERFKLSLGISKAVFKAEKFKTQLEETRHVELLNKCIDCLVAGLLIMPASLTYGAYIYSYQRITDITSSCTTPPKEPKSWWMPKPISSFSDGWSTVWCHAQVWGRILIALLFLGAASLLFLRSGVAAKKMMPVTFILLLLGGGCSIAGKFCIDTLGGNGYIWVLYWETLCLLHFFANICTSALFYILHGPVSVSGGANVKPMFPYWIRRFVFYATILVFLPLFCGLMPFASPSQWGSHFFSLSMEAHF</sequence>
<keyword evidence="4" id="KW-1185">Reference proteome</keyword>
<comment type="caution">
    <text evidence="3">The sequence shown here is derived from an EMBL/GenBank/DDBJ whole genome shotgun (WGS) entry which is preliminary data.</text>
</comment>
<dbReference type="GO" id="GO:0006952">
    <property type="term" value="P:defense response"/>
    <property type="evidence" value="ECO:0007669"/>
    <property type="project" value="InterPro"/>
</dbReference>
<dbReference type="PANTHER" id="PTHR35322:SF2">
    <property type="entry name" value="PROTEIN CPR-5"/>
    <property type="match status" value="1"/>
</dbReference>
<evidence type="ECO:0000313" key="3">
    <source>
        <dbReference type="EMBL" id="KAF6175660.1"/>
    </source>
</evidence>
<feature type="region of interest" description="Disordered" evidence="1">
    <location>
        <begin position="1"/>
        <end position="65"/>
    </location>
</feature>
<evidence type="ECO:0008006" key="5">
    <source>
        <dbReference type="Google" id="ProtNLM"/>
    </source>
</evidence>
<dbReference type="GO" id="GO:0010150">
    <property type="term" value="P:leaf senescence"/>
    <property type="evidence" value="ECO:0007669"/>
    <property type="project" value="InterPro"/>
</dbReference>
<dbReference type="GO" id="GO:0010090">
    <property type="term" value="P:trichome morphogenesis"/>
    <property type="evidence" value="ECO:0007669"/>
    <property type="project" value="InterPro"/>
</dbReference>
<dbReference type="OrthoDB" id="2017423at2759"/>
<evidence type="ECO:0000256" key="2">
    <source>
        <dbReference type="SAM" id="Phobius"/>
    </source>
</evidence>
<dbReference type="InterPro" id="IPR044708">
    <property type="entry name" value="CPR5"/>
</dbReference>
<feature type="compositionally biased region" description="Low complexity" evidence="1">
    <location>
        <begin position="48"/>
        <end position="64"/>
    </location>
</feature>
<name>A0A7J7P8J2_9MAGN</name>
<reference evidence="3 4" key="1">
    <citation type="journal article" date="2020" name="IScience">
        <title>Genome Sequencing of the Endangered Kingdonia uniflora (Circaeasteraceae, Ranunculales) Reveals Potential Mechanisms of Evolutionary Specialization.</title>
        <authorList>
            <person name="Sun Y."/>
            <person name="Deng T."/>
            <person name="Zhang A."/>
            <person name="Moore M.J."/>
            <person name="Landis J.B."/>
            <person name="Lin N."/>
            <person name="Zhang H."/>
            <person name="Zhang X."/>
            <person name="Huang J."/>
            <person name="Zhang X."/>
            <person name="Sun H."/>
            <person name="Wang H."/>
        </authorList>
    </citation>
    <scope>NUCLEOTIDE SEQUENCE [LARGE SCALE GENOMIC DNA]</scope>
    <source>
        <strain evidence="3">TB1705</strain>
        <tissue evidence="3">Leaf</tissue>
    </source>
</reference>
<protein>
    <recommendedName>
        <fullName evidence="5">CPR5</fullName>
    </recommendedName>
</protein>
<keyword evidence="2" id="KW-0472">Membrane</keyword>
<evidence type="ECO:0000313" key="4">
    <source>
        <dbReference type="Proteomes" id="UP000541444"/>
    </source>
</evidence>
<feature type="compositionally biased region" description="Polar residues" evidence="1">
    <location>
        <begin position="15"/>
        <end position="36"/>
    </location>
</feature>